<evidence type="ECO:0000313" key="1">
    <source>
        <dbReference type="EMBL" id="ACR13142.1"/>
    </source>
</evidence>
<dbReference type="Proteomes" id="UP000009080">
    <property type="component" value="Chromosome"/>
</dbReference>
<sequence>MYLNKLDALYRYNTHKNVEWVSIEFEELAQFIKLVRELKIHLNTHGFPNPHTKRLLHLLFVLNKRFSSFPLPFSNRAYNFDGIIEQIKKYMNFSRRSLPSFDDSFHQIDKLIGAIQVSTVHPLIRYIQNNYSPDCHQIVISSPNIKSDVLSYFKNYIGNYSILGEREVDVATDSSIGIYFGPPRYFTCHPGLIQKYERVVCLVMNAPRAAIPGLPRLSGCSNPCQSEVKQEPVELSEDEVTMGFDGIGVDAFLRLGTRSDDPIHQLEQVECYVVILGEDKFIFTPCSPESKRYCIVDLHLQPKMKRIHPLEFDEDTAILLRRKKSDAQISEIADKLMGDSSIMARELQAKYKLELVNKIKCVGFQAICDYLGQRGYEINNQNLIYLLSESTIRPQDEMYFRSVLNYLGLHSISDDIIHNMNLLKRAHIKAGHLVSRELRLAVNSDQNCNEIKITMHKQYGPLAHGVGVLDAFKFRKLIDTPIFINRSEVGKVHDLHQVSDL</sequence>
<dbReference type="KEGG" id="ttu:TERTU_4141"/>
<name>C5BUI7_TERTT</name>
<dbReference type="STRING" id="377629.TERTU_4141"/>
<dbReference type="EMBL" id="CP001614">
    <property type="protein sequence ID" value="ACR13142.1"/>
    <property type="molecule type" value="Genomic_DNA"/>
</dbReference>
<gene>
    <name evidence="1" type="ordered locus">TERTU_4141</name>
</gene>
<dbReference type="HOGENOM" id="CLU_543938_0_0_6"/>
<protein>
    <submittedName>
        <fullName evidence="1">Uncharacterized protein</fullName>
    </submittedName>
</protein>
<proteinExistence type="predicted"/>
<evidence type="ECO:0000313" key="2">
    <source>
        <dbReference type="Proteomes" id="UP000009080"/>
    </source>
</evidence>
<organism evidence="1 2">
    <name type="scientific">Teredinibacter turnerae (strain ATCC 39867 / T7901)</name>
    <dbReference type="NCBI Taxonomy" id="377629"/>
    <lineage>
        <taxon>Bacteria</taxon>
        <taxon>Pseudomonadati</taxon>
        <taxon>Pseudomonadota</taxon>
        <taxon>Gammaproteobacteria</taxon>
        <taxon>Cellvibrionales</taxon>
        <taxon>Cellvibrionaceae</taxon>
        <taxon>Teredinibacter</taxon>
    </lineage>
</organism>
<dbReference type="AlphaFoldDB" id="C5BUI7"/>
<reference evidence="1 2" key="1">
    <citation type="journal article" date="2009" name="PLoS ONE">
        <title>The complete genome of Teredinibacter turnerae T7901: an intracellular endosymbiont of marine wood-boring bivalves (shipworms).</title>
        <authorList>
            <person name="Yang J.C."/>
            <person name="Madupu R."/>
            <person name="Durkin A.S."/>
            <person name="Ekborg N.A."/>
            <person name="Pedamallu C.S."/>
            <person name="Hostetler J.B."/>
            <person name="Radune D."/>
            <person name="Toms B.S."/>
            <person name="Henrissat B."/>
            <person name="Coutinho P.M."/>
            <person name="Schwarz S."/>
            <person name="Field L."/>
            <person name="Trindade-Silva A.E."/>
            <person name="Soares C.A.G."/>
            <person name="Elshahawi S."/>
            <person name="Hanora A."/>
            <person name="Schmidt E.W."/>
            <person name="Haygood M.G."/>
            <person name="Posfai J."/>
            <person name="Benner J."/>
            <person name="Madinger C."/>
            <person name="Nove J."/>
            <person name="Anton B."/>
            <person name="Chaudhary K."/>
            <person name="Foster J."/>
            <person name="Holman A."/>
            <person name="Kumar S."/>
            <person name="Lessard P.A."/>
            <person name="Luyten Y.A."/>
            <person name="Slatko B."/>
            <person name="Wood N."/>
            <person name="Wu B."/>
            <person name="Teplitski M."/>
            <person name="Mougous J.D."/>
            <person name="Ward N."/>
            <person name="Eisen J.A."/>
            <person name="Badger J.H."/>
            <person name="Distel D.L."/>
        </authorList>
    </citation>
    <scope>NUCLEOTIDE SEQUENCE [LARGE SCALE GENOMIC DNA]</scope>
    <source>
        <strain evidence="2">ATCC 39867 / T7901</strain>
    </source>
</reference>
<accession>C5BUI7</accession>
<keyword evidence="2" id="KW-1185">Reference proteome</keyword>